<comment type="catalytic activity">
    <reaction evidence="5 9">
        <text>(S)-malate + NAD(+) = oxaloacetate + NADH + H(+)</text>
        <dbReference type="Rhea" id="RHEA:21432"/>
        <dbReference type="ChEBI" id="CHEBI:15378"/>
        <dbReference type="ChEBI" id="CHEBI:15589"/>
        <dbReference type="ChEBI" id="CHEBI:16452"/>
        <dbReference type="ChEBI" id="CHEBI:57540"/>
        <dbReference type="ChEBI" id="CHEBI:57945"/>
        <dbReference type="EC" id="1.1.1.37"/>
    </reaction>
</comment>
<feature type="binding site" evidence="8">
    <location>
        <begin position="130"/>
        <end position="132"/>
    </location>
    <ligand>
        <name>NAD(+)</name>
        <dbReference type="ChEBI" id="CHEBI:57540"/>
    </ligand>
</feature>
<evidence type="ECO:0000256" key="8">
    <source>
        <dbReference type="PIRSR" id="PIRSR000102-3"/>
    </source>
</evidence>
<keyword evidence="3 10" id="KW-0560">Oxidoreductase</keyword>
<dbReference type="InterPro" id="IPR001236">
    <property type="entry name" value="Lactate/malate_DH_N"/>
</dbReference>
<evidence type="ECO:0000259" key="11">
    <source>
        <dbReference type="Pfam" id="PF00056"/>
    </source>
</evidence>
<organism evidence="13 14">
    <name type="scientific">Microbacterium aurantiacum</name>
    <dbReference type="NCBI Taxonomy" id="162393"/>
    <lineage>
        <taxon>Bacteria</taxon>
        <taxon>Bacillati</taxon>
        <taxon>Actinomycetota</taxon>
        <taxon>Actinomycetes</taxon>
        <taxon>Micrococcales</taxon>
        <taxon>Microbacteriaceae</taxon>
        <taxon>Microbacterium</taxon>
    </lineage>
</organism>
<dbReference type="OrthoDB" id="9802969at2"/>
<dbReference type="InterPro" id="IPR036291">
    <property type="entry name" value="NAD(P)-bd_dom_sf"/>
</dbReference>
<keyword evidence="9" id="KW-0816">Tricarboxylic acid cycle</keyword>
<dbReference type="KEGG" id="mcw:A8L33_04715"/>
<evidence type="ECO:0000256" key="1">
    <source>
        <dbReference type="ARBA" id="ARBA00009613"/>
    </source>
</evidence>
<evidence type="ECO:0000256" key="10">
    <source>
        <dbReference type="RuleBase" id="RU003369"/>
    </source>
</evidence>
<evidence type="ECO:0000256" key="3">
    <source>
        <dbReference type="ARBA" id="ARBA00023002"/>
    </source>
</evidence>
<dbReference type="Gene3D" id="3.40.50.720">
    <property type="entry name" value="NAD(P)-binding Rossmann-like Domain"/>
    <property type="match status" value="1"/>
</dbReference>
<feature type="binding site" evidence="7">
    <location>
        <position position="93"/>
    </location>
    <ligand>
        <name>substrate</name>
    </ligand>
</feature>
<dbReference type="PANTHER" id="PTHR23382">
    <property type="entry name" value="MALATE DEHYDROGENASE"/>
    <property type="match status" value="1"/>
</dbReference>
<evidence type="ECO:0000256" key="4">
    <source>
        <dbReference type="ARBA" id="ARBA00023027"/>
    </source>
</evidence>
<comment type="similarity">
    <text evidence="1">Belongs to the LDH/MDH superfamily. MDH type 2 family.</text>
</comment>
<dbReference type="Gene3D" id="3.90.110.10">
    <property type="entry name" value="Lactate dehydrogenase/glycoside hydrolase, family 4, C-terminal"/>
    <property type="match status" value="1"/>
</dbReference>
<dbReference type="Pfam" id="PF00056">
    <property type="entry name" value="Ldh_1_N"/>
    <property type="match status" value="1"/>
</dbReference>
<keyword evidence="4 8" id="KW-0520">NAD</keyword>
<name>A0A0M9VMC4_9MICO</name>
<dbReference type="NCBIfam" id="NF003916">
    <property type="entry name" value="PRK05442.1"/>
    <property type="match status" value="1"/>
</dbReference>
<protein>
    <recommendedName>
        <fullName evidence="2 9">Malate dehydrogenase</fullName>
        <ecNumber evidence="2 9">1.1.1.37</ecNumber>
    </recommendedName>
</protein>
<accession>A0A0M9VMC4</accession>
<keyword evidence="14" id="KW-1185">Reference proteome</keyword>
<dbReference type="Pfam" id="PF02866">
    <property type="entry name" value="Ldh_1_C"/>
    <property type="match status" value="1"/>
</dbReference>
<sequence length="346" mass="35889">MVRDATTITLTGAGGQIGYALLFRIAAGEMLGTDRPVRLRLLEIPQGLRAAEGAALELQDGAFPLLQDVEVTDDARVGFDGADIALLVGARPRGPGMERADLLAANAGIFGPQGRAIAEATAPGIRAVVVGNPANTNALLAAAAAAPEIPAERFSALTRLDHNRAVAQIAGVLEVSPAAVDGLIVWGNHSATQFPDVAHARVRMPDGERPVLDALAERFGGVDAAHTWLDETFLPRVARRGAEIIEVRGSSSVASAAHAVIQHVRDEQLGTDGRRTSAAIVSHGEYGIPEGLVCSMPVVSPGVSGSDGGYRAVEGLALDDRGRALLQTSVDELVAERAAVRDLGGR</sequence>
<evidence type="ECO:0000259" key="12">
    <source>
        <dbReference type="Pfam" id="PF02866"/>
    </source>
</evidence>
<dbReference type="InterPro" id="IPR001557">
    <property type="entry name" value="L-lactate/malate_DH"/>
</dbReference>
<dbReference type="GO" id="GO:0006108">
    <property type="term" value="P:malate metabolic process"/>
    <property type="evidence" value="ECO:0007669"/>
    <property type="project" value="InterPro"/>
</dbReference>
<dbReference type="SUPFAM" id="SSF51735">
    <property type="entry name" value="NAD(P)-binding Rossmann-fold domains"/>
    <property type="match status" value="1"/>
</dbReference>
<dbReference type="PATRIC" id="fig|84292.3.peg.328"/>
<feature type="binding site" evidence="8">
    <location>
        <begin position="12"/>
        <end position="18"/>
    </location>
    <ligand>
        <name>NAD(+)</name>
        <dbReference type="ChEBI" id="CHEBI:57540"/>
    </ligand>
</feature>
<gene>
    <name evidence="13" type="ORF">XI38_01570</name>
</gene>
<evidence type="ECO:0000256" key="7">
    <source>
        <dbReference type="PIRSR" id="PIRSR000102-2"/>
    </source>
</evidence>
<reference evidence="13" key="1">
    <citation type="submission" date="2015-04" db="EMBL/GenBank/DDBJ databases">
        <title>Complete genome sequence of Microbacterium chocolatum SIT 101, a bacterium enantioselectively hydrolyzing mesomeric diesters.</title>
        <authorList>
            <person name="Li X."/>
            <person name="Xu Y."/>
        </authorList>
    </citation>
    <scope>NUCLEOTIDE SEQUENCE [LARGE SCALE GENOMIC DNA]</scope>
    <source>
        <strain evidence="13">SIT 101</strain>
    </source>
</reference>
<dbReference type="GO" id="GO:0030060">
    <property type="term" value="F:L-malate dehydrogenase (NAD+) activity"/>
    <property type="evidence" value="ECO:0007669"/>
    <property type="project" value="UniProtKB-EC"/>
</dbReference>
<dbReference type="FunFam" id="3.40.50.720:FF:000010">
    <property type="entry name" value="Malate dehydrogenase"/>
    <property type="match status" value="1"/>
</dbReference>
<dbReference type="InterPro" id="IPR001252">
    <property type="entry name" value="Malate_DH_AS"/>
</dbReference>
<dbReference type="EMBL" id="LAVO01000001">
    <property type="protein sequence ID" value="KOS12113.1"/>
    <property type="molecule type" value="Genomic_DNA"/>
</dbReference>
<dbReference type="InterPro" id="IPR022383">
    <property type="entry name" value="Lactate/malate_DH_C"/>
</dbReference>
<dbReference type="NCBIfam" id="TIGR01759">
    <property type="entry name" value="MalateDH-SF1"/>
    <property type="match status" value="1"/>
</dbReference>
<dbReference type="EC" id="1.1.1.37" evidence="2 9"/>
<feature type="domain" description="Lactate/malate dehydrogenase C-terminal" evidence="12">
    <location>
        <begin position="158"/>
        <end position="336"/>
    </location>
</feature>
<evidence type="ECO:0000256" key="2">
    <source>
        <dbReference type="ARBA" id="ARBA00012995"/>
    </source>
</evidence>
<proteinExistence type="inferred from homology"/>
<evidence type="ECO:0000313" key="13">
    <source>
        <dbReference type="EMBL" id="KOS12113.1"/>
    </source>
</evidence>
<dbReference type="InterPro" id="IPR015955">
    <property type="entry name" value="Lactate_DH/Glyco_Ohase_4_C"/>
</dbReference>
<evidence type="ECO:0000256" key="6">
    <source>
        <dbReference type="PIRSR" id="PIRSR000102-1"/>
    </source>
</evidence>
<feature type="domain" description="Lactate/malate dehydrogenase N-terminal" evidence="11">
    <location>
        <begin position="8"/>
        <end position="144"/>
    </location>
</feature>
<dbReference type="InterPro" id="IPR010945">
    <property type="entry name" value="Malate_DH_type2"/>
</dbReference>
<evidence type="ECO:0000313" key="14">
    <source>
        <dbReference type="Proteomes" id="UP000037737"/>
    </source>
</evidence>
<feature type="binding site" evidence="7">
    <location>
        <position position="132"/>
    </location>
    <ligand>
        <name>substrate</name>
    </ligand>
</feature>
<comment type="caution">
    <text evidence="13">The sequence shown here is derived from an EMBL/GenBank/DDBJ whole genome shotgun (WGS) entry which is preliminary data.</text>
</comment>
<dbReference type="PIRSF" id="PIRSF000102">
    <property type="entry name" value="Lac_mal_DH"/>
    <property type="match status" value="1"/>
</dbReference>
<feature type="active site" description="Proton acceptor" evidence="6">
    <location>
        <position position="189"/>
    </location>
</feature>
<feature type="binding site" evidence="7">
    <location>
        <position position="99"/>
    </location>
    <ligand>
        <name>substrate</name>
    </ligand>
</feature>
<dbReference type="GO" id="GO:0006099">
    <property type="term" value="P:tricarboxylic acid cycle"/>
    <property type="evidence" value="ECO:0007669"/>
    <property type="project" value="UniProtKB-KW"/>
</dbReference>
<dbReference type="SUPFAM" id="SSF56327">
    <property type="entry name" value="LDH C-terminal domain-like"/>
    <property type="match status" value="1"/>
</dbReference>
<feature type="binding site" evidence="7">
    <location>
        <position position="164"/>
    </location>
    <ligand>
        <name>substrate</name>
    </ligand>
</feature>
<dbReference type="PROSITE" id="PS00068">
    <property type="entry name" value="MDH"/>
    <property type="match status" value="1"/>
</dbReference>
<evidence type="ECO:0000256" key="5">
    <source>
        <dbReference type="ARBA" id="ARBA00048313"/>
    </source>
</evidence>
<evidence type="ECO:0000256" key="9">
    <source>
        <dbReference type="RuleBase" id="RU000422"/>
    </source>
</evidence>
<dbReference type="Proteomes" id="UP000037737">
    <property type="component" value="Unassembled WGS sequence"/>
</dbReference>
<dbReference type="AlphaFoldDB" id="A0A0M9VMC4"/>
<feature type="binding site" evidence="8">
    <location>
        <position position="106"/>
    </location>
    <ligand>
        <name>NAD(+)</name>
        <dbReference type="ChEBI" id="CHEBI:57540"/>
    </ligand>
</feature>